<feature type="non-terminal residue" evidence="1">
    <location>
        <position position="1"/>
    </location>
</feature>
<evidence type="ECO:0000313" key="1">
    <source>
        <dbReference type="EMBL" id="SHI11084.1"/>
    </source>
</evidence>
<name>A0A1M5YGR2_9BACT</name>
<reference evidence="1 2" key="1">
    <citation type="submission" date="2016-11" db="EMBL/GenBank/DDBJ databases">
        <authorList>
            <person name="Jaros S."/>
            <person name="Januszkiewicz K."/>
            <person name="Wedrychowicz H."/>
        </authorList>
    </citation>
    <scope>NUCLEOTIDE SEQUENCE [LARGE SCALE GENOMIC DNA]</scope>
    <source>
        <strain evidence="1 2">DSM 9705</strain>
    </source>
</reference>
<gene>
    <name evidence="1" type="ORF">SAMN02745124_04007</name>
</gene>
<dbReference type="EMBL" id="FQXS01000036">
    <property type="protein sequence ID" value="SHI11084.1"/>
    <property type="molecule type" value="Genomic_DNA"/>
</dbReference>
<keyword evidence="2" id="KW-1185">Reference proteome</keyword>
<protein>
    <submittedName>
        <fullName evidence="1">Uncharacterized protein</fullName>
    </submittedName>
</protein>
<accession>A0A1M5YGR2</accession>
<dbReference type="RefSeq" id="WP_208609845.1">
    <property type="nucleotide sequence ID" value="NZ_FQXS01000036.1"/>
</dbReference>
<organism evidence="1 2">
    <name type="scientific">Desulfofustis glycolicus DSM 9705</name>
    <dbReference type="NCBI Taxonomy" id="1121409"/>
    <lineage>
        <taxon>Bacteria</taxon>
        <taxon>Pseudomonadati</taxon>
        <taxon>Thermodesulfobacteriota</taxon>
        <taxon>Desulfobulbia</taxon>
        <taxon>Desulfobulbales</taxon>
        <taxon>Desulfocapsaceae</taxon>
        <taxon>Desulfofustis</taxon>
    </lineage>
</organism>
<dbReference type="AlphaFoldDB" id="A0A1M5YGR2"/>
<proteinExistence type="predicted"/>
<sequence length="88" mass="9877">DANSAALHLHRLFATLSPLRGNNAQDHKRATATKFWESDKLRDNKRIQADAQYALMILGVMTGKAKQIFSSSKVNYPPHFPGPLNKPY</sequence>
<evidence type="ECO:0000313" key="2">
    <source>
        <dbReference type="Proteomes" id="UP000184139"/>
    </source>
</evidence>
<dbReference type="Proteomes" id="UP000184139">
    <property type="component" value="Unassembled WGS sequence"/>
</dbReference>